<proteinExistence type="predicted"/>
<keyword evidence="2 5" id="KW-0812">Transmembrane</keyword>
<feature type="transmembrane region" description="Helical" evidence="5">
    <location>
        <begin position="123"/>
        <end position="143"/>
    </location>
</feature>
<feature type="transmembrane region" description="Helical" evidence="5">
    <location>
        <begin position="79"/>
        <end position="103"/>
    </location>
</feature>
<feature type="domain" description="MARVEL" evidence="6">
    <location>
        <begin position="11"/>
        <end position="135"/>
    </location>
</feature>
<dbReference type="PANTHER" id="PTHR37451">
    <property type="entry name" value="MARVEL DOMAIN"/>
    <property type="match status" value="1"/>
</dbReference>
<evidence type="ECO:0000256" key="5">
    <source>
        <dbReference type="SAM" id="Phobius"/>
    </source>
</evidence>
<evidence type="ECO:0000256" key="3">
    <source>
        <dbReference type="ARBA" id="ARBA00022989"/>
    </source>
</evidence>
<comment type="subcellular location">
    <subcellularLocation>
        <location evidence="1">Membrane</location>
        <topology evidence="1">Multi-pass membrane protein</topology>
    </subcellularLocation>
</comment>
<feature type="transmembrane region" description="Helical" evidence="5">
    <location>
        <begin position="12"/>
        <end position="36"/>
    </location>
</feature>
<name>A0A6A6G6T2_9PEZI</name>
<evidence type="ECO:0000256" key="1">
    <source>
        <dbReference type="ARBA" id="ARBA00004141"/>
    </source>
</evidence>
<organism evidence="7 8">
    <name type="scientific">Elsinoe ampelina</name>
    <dbReference type="NCBI Taxonomy" id="302913"/>
    <lineage>
        <taxon>Eukaryota</taxon>
        <taxon>Fungi</taxon>
        <taxon>Dikarya</taxon>
        <taxon>Ascomycota</taxon>
        <taxon>Pezizomycotina</taxon>
        <taxon>Dothideomycetes</taxon>
        <taxon>Dothideomycetidae</taxon>
        <taxon>Myriangiales</taxon>
        <taxon>Elsinoaceae</taxon>
        <taxon>Elsinoe</taxon>
    </lineage>
</organism>
<dbReference type="InterPro" id="IPR008253">
    <property type="entry name" value="Marvel"/>
</dbReference>
<keyword evidence="3 5" id="KW-1133">Transmembrane helix</keyword>
<evidence type="ECO:0000256" key="4">
    <source>
        <dbReference type="ARBA" id="ARBA00023136"/>
    </source>
</evidence>
<feature type="transmembrane region" description="Helical" evidence="5">
    <location>
        <begin position="48"/>
        <end position="67"/>
    </location>
</feature>
<dbReference type="Pfam" id="PF01284">
    <property type="entry name" value="MARVEL"/>
    <property type="match status" value="1"/>
</dbReference>
<dbReference type="PANTHER" id="PTHR37451:SF1">
    <property type="entry name" value="MARVEL DOMAIN-CONTAINING PROTEIN"/>
    <property type="match status" value="1"/>
</dbReference>
<gene>
    <name evidence="7" type="ORF">BDZ85DRAFT_283382</name>
</gene>
<dbReference type="AlphaFoldDB" id="A0A6A6G6T2"/>
<evidence type="ECO:0000259" key="6">
    <source>
        <dbReference type="Pfam" id="PF01284"/>
    </source>
</evidence>
<dbReference type="EMBL" id="ML992510">
    <property type="protein sequence ID" value="KAF2221309.1"/>
    <property type="molecule type" value="Genomic_DNA"/>
</dbReference>
<dbReference type="Proteomes" id="UP000799538">
    <property type="component" value="Unassembled WGS sequence"/>
</dbReference>
<keyword evidence="8" id="KW-1185">Reference proteome</keyword>
<evidence type="ECO:0000313" key="7">
    <source>
        <dbReference type="EMBL" id="KAF2221309.1"/>
    </source>
</evidence>
<keyword evidence="4 5" id="KW-0472">Membrane</keyword>
<reference evidence="8" key="1">
    <citation type="journal article" date="2020" name="Stud. Mycol.">
        <title>101 Dothideomycetes genomes: A test case for predicting lifestyles and emergence of pathogens.</title>
        <authorList>
            <person name="Haridas S."/>
            <person name="Albert R."/>
            <person name="Binder M."/>
            <person name="Bloem J."/>
            <person name="LaButti K."/>
            <person name="Salamov A."/>
            <person name="Andreopoulos B."/>
            <person name="Baker S."/>
            <person name="Barry K."/>
            <person name="Bills G."/>
            <person name="Bluhm B."/>
            <person name="Cannon C."/>
            <person name="Castanera R."/>
            <person name="Culley D."/>
            <person name="Daum C."/>
            <person name="Ezra D."/>
            <person name="Gonzalez J."/>
            <person name="Henrissat B."/>
            <person name="Kuo A."/>
            <person name="Liang C."/>
            <person name="Lipzen A."/>
            <person name="Lutzoni F."/>
            <person name="Magnuson J."/>
            <person name="Mondo S."/>
            <person name="Nolan M."/>
            <person name="Ohm R."/>
            <person name="Pangilinan J."/>
            <person name="Park H.-J."/>
            <person name="Ramirez L."/>
            <person name="Alfaro M."/>
            <person name="Sun H."/>
            <person name="Tritt A."/>
            <person name="Yoshinaga Y."/>
            <person name="Zwiers L.-H."/>
            <person name="Turgeon B."/>
            <person name="Goodwin S."/>
            <person name="Spatafora J."/>
            <person name="Crous P."/>
            <person name="Grigoriev I."/>
        </authorList>
    </citation>
    <scope>NUCLEOTIDE SEQUENCE [LARGE SCALE GENOMIC DNA]</scope>
    <source>
        <strain evidence="8">CECT 20119</strain>
    </source>
</reference>
<dbReference type="OrthoDB" id="2117453at2759"/>
<evidence type="ECO:0000256" key="2">
    <source>
        <dbReference type="ARBA" id="ARBA00022692"/>
    </source>
</evidence>
<dbReference type="GO" id="GO:0016020">
    <property type="term" value="C:membrane"/>
    <property type="evidence" value="ECO:0007669"/>
    <property type="project" value="UniProtKB-SubCell"/>
</dbReference>
<accession>A0A6A6G6T2</accession>
<protein>
    <submittedName>
        <fullName evidence="7">Membrane-associating domain-containing protein</fullName>
    </submittedName>
</protein>
<sequence>MAIMDTLARFMLPVRAVQAVLTIIILGLTAYVANWWAGYWRALPPSQINFVVFTSVWTILALAFLVLSQWRFERFAHKYAILGVEALTMLFWFAGFIALAVFLSGGRVCFGNVCNSAKAAAAFAAFEWVFFAITTTMATIHVFRTRNSGETKAAPEMAAHPSA</sequence>
<evidence type="ECO:0000313" key="8">
    <source>
        <dbReference type="Proteomes" id="UP000799538"/>
    </source>
</evidence>